<evidence type="ECO:0000256" key="5">
    <source>
        <dbReference type="ARBA" id="ARBA00022801"/>
    </source>
</evidence>
<feature type="compositionally biased region" description="Polar residues" evidence="8">
    <location>
        <begin position="518"/>
        <end position="531"/>
    </location>
</feature>
<feature type="compositionally biased region" description="Low complexity" evidence="8">
    <location>
        <begin position="101"/>
        <end position="138"/>
    </location>
</feature>
<feature type="compositionally biased region" description="Polar residues" evidence="8">
    <location>
        <begin position="848"/>
        <end position="863"/>
    </location>
</feature>
<evidence type="ECO:0000259" key="9">
    <source>
        <dbReference type="PROSITE" id="PS50030"/>
    </source>
</evidence>
<feature type="compositionally biased region" description="Acidic residues" evidence="8">
    <location>
        <begin position="767"/>
        <end position="776"/>
    </location>
</feature>
<accession>A0A8T2PP63</accession>
<dbReference type="PROSITE" id="PS50030">
    <property type="entry name" value="UBA"/>
    <property type="match status" value="1"/>
</dbReference>
<proteinExistence type="inferred from homology"/>
<evidence type="ECO:0000256" key="8">
    <source>
        <dbReference type="SAM" id="MobiDB-lite"/>
    </source>
</evidence>
<feature type="region of interest" description="Disordered" evidence="8">
    <location>
        <begin position="700"/>
        <end position="777"/>
    </location>
</feature>
<dbReference type="InterPro" id="IPR000626">
    <property type="entry name" value="Ubiquitin-like_dom"/>
</dbReference>
<dbReference type="GO" id="GO:0004190">
    <property type="term" value="F:aspartic-type endopeptidase activity"/>
    <property type="evidence" value="ECO:0007669"/>
    <property type="project" value="UniProtKB-KW"/>
</dbReference>
<feature type="region of interest" description="Disordered" evidence="8">
    <location>
        <begin position="637"/>
        <end position="677"/>
    </location>
</feature>
<evidence type="ECO:0000313" key="11">
    <source>
        <dbReference type="EMBL" id="KAG9353138.1"/>
    </source>
</evidence>
<protein>
    <submittedName>
        <fullName evidence="11">Uncharacterized protein</fullName>
    </submittedName>
</protein>
<feature type="compositionally biased region" description="Low complexity" evidence="8">
    <location>
        <begin position="729"/>
        <end position="739"/>
    </location>
</feature>
<dbReference type="EMBL" id="JAFBMS010000004">
    <property type="protein sequence ID" value="KAG9353138.1"/>
    <property type="molecule type" value="Genomic_DNA"/>
</dbReference>
<feature type="compositionally biased region" description="Pro residues" evidence="8">
    <location>
        <begin position="498"/>
        <end position="513"/>
    </location>
</feature>
<dbReference type="GO" id="GO:0015031">
    <property type="term" value="P:protein transport"/>
    <property type="evidence" value="ECO:0007669"/>
    <property type="project" value="UniProtKB-KW"/>
</dbReference>
<name>A0A8T2PP63_9TELE</name>
<dbReference type="InterPro" id="IPR033882">
    <property type="entry name" value="DDI1_N"/>
</dbReference>
<keyword evidence="2" id="KW-0813">Transport</keyword>
<dbReference type="Pfam" id="PF24669">
    <property type="entry name" value="Ddi2_HDD"/>
    <property type="match status" value="1"/>
</dbReference>
<dbReference type="SUPFAM" id="SSF54236">
    <property type="entry name" value="Ubiquitin-like"/>
    <property type="match status" value="1"/>
</dbReference>
<dbReference type="CDD" id="cd05479">
    <property type="entry name" value="RP_DDI"/>
    <property type="match status" value="1"/>
</dbReference>
<comment type="similarity">
    <text evidence="1">Belongs to the DDI1 family.</text>
</comment>
<keyword evidence="4" id="KW-0064">Aspartyl protease</keyword>
<gene>
    <name evidence="11" type="ORF">JZ751_017714</name>
</gene>
<feature type="compositionally biased region" description="Polar residues" evidence="8">
    <location>
        <begin position="456"/>
        <end position="471"/>
    </location>
</feature>
<feature type="coiled-coil region" evidence="7">
    <location>
        <begin position="192"/>
        <end position="220"/>
    </location>
</feature>
<dbReference type="InterPro" id="IPR019103">
    <property type="entry name" value="Peptidase_aspartic_DDI1-type"/>
</dbReference>
<feature type="compositionally biased region" description="Basic and acidic residues" evidence="8">
    <location>
        <begin position="663"/>
        <end position="674"/>
    </location>
</feature>
<evidence type="ECO:0000259" key="10">
    <source>
        <dbReference type="PROSITE" id="PS50053"/>
    </source>
</evidence>
<feature type="compositionally biased region" description="Basic and acidic residues" evidence="8">
    <location>
        <begin position="388"/>
        <end position="406"/>
    </location>
</feature>
<evidence type="ECO:0000256" key="3">
    <source>
        <dbReference type="ARBA" id="ARBA00022670"/>
    </source>
</evidence>
<dbReference type="Proteomes" id="UP000824540">
    <property type="component" value="Unassembled WGS sequence"/>
</dbReference>
<evidence type="ECO:0000256" key="1">
    <source>
        <dbReference type="ARBA" id="ARBA00009136"/>
    </source>
</evidence>
<feature type="domain" description="Ubiquitin-like" evidence="10">
    <location>
        <begin position="3"/>
        <end position="81"/>
    </location>
</feature>
<feature type="region of interest" description="Disordered" evidence="8">
    <location>
        <begin position="792"/>
        <end position="871"/>
    </location>
</feature>
<dbReference type="InterPro" id="IPR029071">
    <property type="entry name" value="Ubiquitin-like_domsf"/>
</dbReference>
<keyword evidence="12" id="KW-1185">Reference proteome</keyword>
<sequence length="957" mass="102721">MLVTVFCAPRDRPEITFSLDVSPELEVRDFVALCELESGIPAAEIQISYSQQPLQDPTRALGTYGLKDGDVVVLRQAERRPPPQPAFPGLPRIDFSSIAVPGTSSGRRSSSQQQQQNQNTQQRQQQQQQQQQQDQQSSLPPPPPSLTGSASSPQGLDDPSLLRDMLLANPHELSLLKERNPPLAEALLSGDLERFTKVLLEQQQERARREQERIRLLTADPFDLEAQAKIEEDIRQHNIEENMTIAMEEAPESFGQVVMLYINCKVNGHPVKAFVDSGAQMTIMSQACAERCNIMRLVDRRWAGIAKGVGTQKIIGRVQIEGDFLPCSFSILEDQPMDMLLGLDMLKRHQCSIDLKKSVLLIGTTGSETRFLPEAELPECARLAYGAESREDTQPEEIADHTEDGRTTSPPVPPCPLSTEPGKTPPVLSSSSPGRPQNLALDRSKSAPASLPQLPPQGSNTSGSCQSQSPFQGLPAPTPPALATLETSETKVLSQAPLPKPGPSPSPTHPPNPASLDMSMSTAEDSFSTSCLNTEDTEIHAPTAMEVGVVSGREGKESVTLSSLPHPCPSIPPTEQKPEEVQLTDAKNMQAIISGDLVGEKEWRGRMEMESVCGEFPSTHPLDAKLDPDLNVDGENWASEPACGPPYPAVVDSPTEAQAVPQSERDQPEGERQPNCDNIPSLAAALLELHELLVSNSRILSQERSPSPSCREDADGVDYGPGTRSQPTAMAEMAAPEPENASVVPLSLPTVSASSCPSGLESSPETGEPEAGEEERDAPYLMASSESKMDGELVQGMGRGCGSESEVTSLPHEGLEFREPPEGQQGRGVADGQAAGPDAPDPQPSPMEVTSQNTSPMATSSLCCTPAVPEEDSGISLHVPHPLPLASHPTVTPPPSPTISSSPLPHPPMERFPAAHIRQIQAAGFSAVEAAEALEQVQGHVELALLMLLARKITVPS</sequence>
<organism evidence="11 12">
    <name type="scientific">Albula glossodonta</name>
    <name type="common">roundjaw bonefish</name>
    <dbReference type="NCBI Taxonomy" id="121402"/>
    <lineage>
        <taxon>Eukaryota</taxon>
        <taxon>Metazoa</taxon>
        <taxon>Chordata</taxon>
        <taxon>Craniata</taxon>
        <taxon>Vertebrata</taxon>
        <taxon>Euteleostomi</taxon>
        <taxon>Actinopterygii</taxon>
        <taxon>Neopterygii</taxon>
        <taxon>Teleostei</taxon>
        <taxon>Albuliformes</taxon>
        <taxon>Albulidae</taxon>
        <taxon>Albula</taxon>
    </lineage>
</organism>
<dbReference type="CDD" id="cd01796">
    <property type="entry name" value="Ubl_Ddi1_like"/>
    <property type="match status" value="1"/>
</dbReference>
<feature type="region of interest" description="Disordered" evidence="8">
    <location>
        <begin position="80"/>
        <end position="160"/>
    </location>
</feature>
<dbReference type="PROSITE" id="PS50053">
    <property type="entry name" value="UBIQUITIN_2"/>
    <property type="match status" value="1"/>
</dbReference>
<dbReference type="GO" id="GO:0006508">
    <property type="term" value="P:proteolysis"/>
    <property type="evidence" value="ECO:0007669"/>
    <property type="project" value="UniProtKB-KW"/>
</dbReference>
<dbReference type="PANTHER" id="PTHR15397:SF3">
    <property type="entry name" value="DNA DAMAGE INDUCIBLE 1 HOMOLOG 2"/>
    <property type="match status" value="1"/>
</dbReference>
<reference evidence="11" key="1">
    <citation type="thesis" date="2021" institute="BYU ScholarsArchive" country="Provo, UT, USA">
        <title>Applications of and Algorithms for Genome Assembly and Genomic Analyses with an Emphasis on Marine Teleosts.</title>
        <authorList>
            <person name="Pickett B.D."/>
        </authorList>
    </citation>
    <scope>NUCLEOTIDE SEQUENCE</scope>
    <source>
        <strain evidence="11">HI-2016</strain>
    </source>
</reference>
<dbReference type="OrthoDB" id="8946473at2759"/>
<evidence type="ECO:0000256" key="2">
    <source>
        <dbReference type="ARBA" id="ARBA00022448"/>
    </source>
</evidence>
<dbReference type="InterPro" id="IPR057273">
    <property type="entry name" value="Ddi1/2_HDD"/>
</dbReference>
<keyword evidence="3" id="KW-0645">Protease</keyword>
<evidence type="ECO:0000313" key="12">
    <source>
        <dbReference type="Proteomes" id="UP000824540"/>
    </source>
</evidence>
<dbReference type="Pfam" id="PF09668">
    <property type="entry name" value="Asp_protease"/>
    <property type="match status" value="1"/>
</dbReference>
<comment type="caution">
    <text evidence="11">The sequence shown here is derived from an EMBL/GenBank/DDBJ whole genome shotgun (WGS) entry which is preliminary data.</text>
</comment>
<feature type="domain" description="UBA" evidence="9">
    <location>
        <begin position="907"/>
        <end position="951"/>
    </location>
</feature>
<dbReference type="SUPFAM" id="SSF50630">
    <property type="entry name" value="Acid proteases"/>
    <property type="match status" value="1"/>
</dbReference>
<keyword evidence="7" id="KW-0175">Coiled coil</keyword>
<feature type="region of interest" description="Disordered" evidence="8">
    <location>
        <begin position="386"/>
        <end position="531"/>
    </location>
</feature>
<dbReference type="AlphaFoldDB" id="A0A8T2PP63"/>
<evidence type="ECO:0000256" key="7">
    <source>
        <dbReference type="SAM" id="Coils"/>
    </source>
</evidence>
<dbReference type="Gene3D" id="2.40.70.10">
    <property type="entry name" value="Acid Proteases"/>
    <property type="match status" value="1"/>
</dbReference>
<dbReference type="InterPro" id="IPR015940">
    <property type="entry name" value="UBA"/>
</dbReference>
<dbReference type="InterPro" id="IPR021109">
    <property type="entry name" value="Peptidase_aspartic_dom_sf"/>
</dbReference>
<keyword evidence="5" id="KW-0378">Hydrolase</keyword>
<dbReference type="Gene3D" id="3.10.20.90">
    <property type="entry name" value="Phosphatidylinositol 3-kinase Catalytic Subunit, Chain A, domain 1"/>
    <property type="match status" value="1"/>
</dbReference>
<evidence type="ECO:0000256" key="4">
    <source>
        <dbReference type="ARBA" id="ARBA00022750"/>
    </source>
</evidence>
<evidence type="ECO:0000256" key="6">
    <source>
        <dbReference type="ARBA" id="ARBA00022927"/>
    </source>
</evidence>
<dbReference type="FunFam" id="2.40.70.10:FF:000005">
    <property type="entry name" value="DNA damage inducible 1 homolog 2"/>
    <property type="match status" value="1"/>
</dbReference>
<keyword evidence="6" id="KW-0653">Protein transport</keyword>
<dbReference type="PANTHER" id="PTHR15397">
    <property type="entry name" value="SODIUM-GLUCOSE COTRANSPORTER REGULATORY PROTEIN -RELATED"/>
    <property type="match status" value="1"/>
</dbReference>